<sequence>MVTMIKMRLMLVDDEERFLQTTGKMIRKKGYDVITAVSGEECLEKLTQELVHVIILDVKMPGMDGVETLKKIKQQYPRIEVIMLTGHATADSAVEGLKSGATDYLQKPTSVEDLIAKAEQAFARHLEIEEKIRLAEAFKQSSI</sequence>
<dbReference type="PANTHER" id="PTHR44591">
    <property type="entry name" value="STRESS RESPONSE REGULATOR PROTEIN 1"/>
    <property type="match status" value="1"/>
</dbReference>
<dbReference type="PANTHER" id="PTHR44591:SF14">
    <property type="entry name" value="PROTEIN PILG"/>
    <property type="match status" value="1"/>
</dbReference>
<evidence type="ECO:0000256" key="1">
    <source>
        <dbReference type="ARBA" id="ARBA00022553"/>
    </source>
</evidence>
<evidence type="ECO:0000313" key="8">
    <source>
        <dbReference type="Proteomes" id="UP000014216"/>
    </source>
</evidence>
<accession>S0G4V4</accession>
<dbReference type="RefSeq" id="WP_006964966.1">
    <property type="nucleotide sequence ID" value="NZ_APJX01000002.1"/>
</dbReference>
<dbReference type="Gene3D" id="3.40.50.2300">
    <property type="match status" value="1"/>
</dbReference>
<feature type="domain" description="Response regulatory" evidence="6">
    <location>
        <begin position="8"/>
        <end position="122"/>
    </location>
</feature>
<protein>
    <submittedName>
        <fullName evidence="7">CheY-like response regulator receiver domain-containing protein</fullName>
    </submittedName>
</protein>
<evidence type="ECO:0000313" key="7">
    <source>
        <dbReference type="EMBL" id="EMS80699.1"/>
    </source>
</evidence>
<keyword evidence="1 5" id="KW-0597">Phosphoprotein</keyword>
<dbReference type="InterPro" id="IPR011006">
    <property type="entry name" value="CheY-like_superfamily"/>
</dbReference>
<proteinExistence type="predicted"/>
<organism evidence="7 8">
    <name type="scientific">Desulfotignum phosphitoxidans DSM 13687</name>
    <dbReference type="NCBI Taxonomy" id="1286635"/>
    <lineage>
        <taxon>Bacteria</taxon>
        <taxon>Pseudomonadati</taxon>
        <taxon>Thermodesulfobacteriota</taxon>
        <taxon>Desulfobacteria</taxon>
        <taxon>Desulfobacterales</taxon>
        <taxon>Desulfobacteraceae</taxon>
        <taxon>Desulfotignum</taxon>
    </lineage>
</organism>
<keyword evidence="4" id="KW-0804">Transcription</keyword>
<dbReference type="PROSITE" id="PS50110">
    <property type="entry name" value="RESPONSE_REGULATORY"/>
    <property type="match status" value="1"/>
</dbReference>
<dbReference type="Pfam" id="PF00072">
    <property type="entry name" value="Response_reg"/>
    <property type="match status" value="1"/>
</dbReference>
<gene>
    <name evidence="7" type="ORF">Dpo_2c03950</name>
</gene>
<feature type="modified residue" description="4-aspartylphosphate" evidence="5">
    <location>
        <position position="57"/>
    </location>
</feature>
<keyword evidence="3" id="KW-0805">Transcription regulation</keyword>
<dbReference type="InterPro" id="IPR050595">
    <property type="entry name" value="Bact_response_regulator"/>
</dbReference>
<dbReference type="InterPro" id="IPR001789">
    <property type="entry name" value="Sig_transdc_resp-reg_receiver"/>
</dbReference>
<dbReference type="Proteomes" id="UP000014216">
    <property type="component" value="Unassembled WGS sequence"/>
</dbReference>
<keyword evidence="2" id="KW-0902">Two-component regulatory system</keyword>
<evidence type="ECO:0000256" key="2">
    <source>
        <dbReference type="ARBA" id="ARBA00023012"/>
    </source>
</evidence>
<evidence type="ECO:0000256" key="5">
    <source>
        <dbReference type="PROSITE-ProRule" id="PRU00169"/>
    </source>
</evidence>
<evidence type="ECO:0000256" key="4">
    <source>
        <dbReference type="ARBA" id="ARBA00023163"/>
    </source>
</evidence>
<dbReference type="AlphaFoldDB" id="S0G4V4"/>
<dbReference type="FunFam" id="3.40.50.2300:FF:000018">
    <property type="entry name" value="DNA-binding transcriptional regulator NtrC"/>
    <property type="match status" value="1"/>
</dbReference>
<dbReference type="SUPFAM" id="SSF52172">
    <property type="entry name" value="CheY-like"/>
    <property type="match status" value="1"/>
</dbReference>
<dbReference type="EMBL" id="APJX01000002">
    <property type="protein sequence ID" value="EMS80699.1"/>
    <property type="molecule type" value="Genomic_DNA"/>
</dbReference>
<dbReference type="SMART" id="SM00448">
    <property type="entry name" value="REC"/>
    <property type="match status" value="1"/>
</dbReference>
<name>S0G4V4_9BACT</name>
<evidence type="ECO:0000256" key="3">
    <source>
        <dbReference type="ARBA" id="ARBA00023015"/>
    </source>
</evidence>
<evidence type="ECO:0000259" key="6">
    <source>
        <dbReference type="PROSITE" id="PS50110"/>
    </source>
</evidence>
<dbReference type="GO" id="GO:0000160">
    <property type="term" value="P:phosphorelay signal transduction system"/>
    <property type="evidence" value="ECO:0007669"/>
    <property type="project" value="UniProtKB-KW"/>
</dbReference>
<reference evidence="7 8" key="1">
    <citation type="journal article" date="2013" name="Genome Announc.">
        <title>Draft Genome Sequence of Desulfotignum phosphitoxidans DSM 13687 Strain FiPS-3.</title>
        <authorList>
            <person name="Poehlein A."/>
            <person name="Daniel R."/>
            <person name="Simeonova D.D."/>
        </authorList>
    </citation>
    <scope>NUCLEOTIDE SEQUENCE [LARGE SCALE GENOMIC DNA]</scope>
    <source>
        <strain evidence="7 8">DSM 13687</strain>
    </source>
</reference>
<comment type="caution">
    <text evidence="7">The sequence shown here is derived from an EMBL/GenBank/DDBJ whole genome shotgun (WGS) entry which is preliminary data.</text>
</comment>
<keyword evidence="8" id="KW-1185">Reference proteome</keyword>